<dbReference type="EMBL" id="ABCS01000124">
    <property type="protein sequence ID" value="EDM74569.1"/>
    <property type="molecule type" value="Genomic_DNA"/>
</dbReference>
<evidence type="ECO:0000313" key="1">
    <source>
        <dbReference type="EMBL" id="EDM74569.1"/>
    </source>
</evidence>
<comment type="caution">
    <text evidence="1">The sequence shown here is derived from an EMBL/GenBank/DDBJ whole genome shotgun (WGS) entry which is preliminary data.</text>
</comment>
<reference evidence="1 2" key="1">
    <citation type="submission" date="2007-06" db="EMBL/GenBank/DDBJ databases">
        <authorList>
            <person name="Shimkets L."/>
            <person name="Ferriera S."/>
            <person name="Johnson J."/>
            <person name="Kravitz S."/>
            <person name="Beeson K."/>
            <person name="Sutton G."/>
            <person name="Rogers Y.-H."/>
            <person name="Friedman R."/>
            <person name="Frazier M."/>
            <person name="Venter J.C."/>
        </authorList>
    </citation>
    <scope>NUCLEOTIDE SEQUENCE [LARGE SCALE GENOMIC DNA]</scope>
    <source>
        <strain evidence="1 2">SIR-1</strain>
    </source>
</reference>
<dbReference type="Proteomes" id="UP000005801">
    <property type="component" value="Unassembled WGS sequence"/>
</dbReference>
<organism evidence="1 2">
    <name type="scientific">Plesiocystis pacifica SIR-1</name>
    <dbReference type="NCBI Taxonomy" id="391625"/>
    <lineage>
        <taxon>Bacteria</taxon>
        <taxon>Pseudomonadati</taxon>
        <taxon>Myxococcota</taxon>
        <taxon>Polyangia</taxon>
        <taxon>Nannocystales</taxon>
        <taxon>Nannocystaceae</taxon>
        <taxon>Plesiocystis</taxon>
    </lineage>
</organism>
<evidence type="ECO:0000313" key="2">
    <source>
        <dbReference type="Proteomes" id="UP000005801"/>
    </source>
</evidence>
<keyword evidence="2" id="KW-1185">Reference proteome</keyword>
<gene>
    <name evidence="1" type="ORF">PPSIR1_28636</name>
</gene>
<dbReference type="AlphaFoldDB" id="A6GHS3"/>
<protein>
    <submittedName>
        <fullName evidence="1">Uncharacterized protein</fullName>
    </submittedName>
</protein>
<accession>A6GHS3</accession>
<proteinExistence type="predicted"/>
<dbReference type="RefSeq" id="WP_006976259.1">
    <property type="nucleotide sequence ID" value="NZ_ABCS01000124.1"/>
</dbReference>
<name>A6GHS3_9BACT</name>
<sequence>MTQVEIVDVCDILRARWPEGGLDSELTGLEPQPGGGQWLKPSEPAAVCVFRTIVWERDPGTGHRQPRDVKEQEVHMGWPVFFEDRERVAAYVEALTRVAAEIPPETFGELLPSDLIHPEVLKLKKARSAADFERALRAKSRLGQFLSVSPSGT</sequence>